<proteinExistence type="predicted"/>
<protein>
    <submittedName>
        <fullName evidence="7">TM2 domain-containing protein</fullName>
    </submittedName>
</protein>
<dbReference type="EMBL" id="JACVXD010000001">
    <property type="protein sequence ID" value="MBD0822885.1"/>
    <property type="molecule type" value="Genomic_DNA"/>
</dbReference>
<dbReference type="Pfam" id="PF05154">
    <property type="entry name" value="TM2"/>
    <property type="match status" value="1"/>
</dbReference>
<evidence type="ECO:0000256" key="2">
    <source>
        <dbReference type="ARBA" id="ARBA00022692"/>
    </source>
</evidence>
<evidence type="ECO:0000256" key="1">
    <source>
        <dbReference type="ARBA" id="ARBA00004141"/>
    </source>
</evidence>
<dbReference type="GO" id="GO:0016020">
    <property type="term" value="C:membrane"/>
    <property type="evidence" value="ECO:0007669"/>
    <property type="project" value="UniProtKB-SubCell"/>
</dbReference>
<keyword evidence="4 5" id="KW-0472">Membrane</keyword>
<comment type="subcellular location">
    <subcellularLocation>
        <location evidence="1">Membrane</location>
        <topology evidence="1">Multi-pass membrane protein</topology>
    </subcellularLocation>
</comment>
<keyword evidence="2 5" id="KW-0812">Transmembrane</keyword>
<evidence type="ECO:0000313" key="7">
    <source>
        <dbReference type="EMBL" id="MBD0822885.1"/>
    </source>
</evidence>
<evidence type="ECO:0000313" key="8">
    <source>
        <dbReference type="Proteomes" id="UP000621516"/>
    </source>
</evidence>
<keyword evidence="8" id="KW-1185">Reference proteome</keyword>
<evidence type="ECO:0000256" key="5">
    <source>
        <dbReference type="SAM" id="Phobius"/>
    </source>
</evidence>
<comment type="caution">
    <text evidence="7">The sequence shown here is derived from an EMBL/GenBank/DDBJ whole genome shotgun (WGS) entry which is preliminary data.</text>
</comment>
<accession>A0A8J6PXK7</accession>
<gene>
    <name evidence="7" type="ORF">ICJ85_02530</name>
</gene>
<evidence type="ECO:0000256" key="4">
    <source>
        <dbReference type="ARBA" id="ARBA00023136"/>
    </source>
</evidence>
<name>A0A8J6PXK7_9FLAO</name>
<dbReference type="Proteomes" id="UP000621516">
    <property type="component" value="Unassembled WGS sequence"/>
</dbReference>
<feature type="domain" description="TM2" evidence="6">
    <location>
        <begin position="52"/>
        <end position="99"/>
    </location>
</feature>
<keyword evidence="3 5" id="KW-1133">Transmembrane helix</keyword>
<dbReference type="InterPro" id="IPR007829">
    <property type="entry name" value="TM2"/>
</dbReference>
<evidence type="ECO:0000256" key="3">
    <source>
        <dbReference type="ARBA" id="ARBA00022989"/>
    </source>
</evidence>
<feature type="transmembrane region" description="Helical" evidence="5">
    <location>
        <begin position="45"/>
        <end position="65"/>
    </location>
</feature>
<dbReference type="RefSeq" id="WP_188222192.1">
    <property type="nucleotide sequence ID" value="NZ_JACVXD010000001.1"/>
</dbReference>
<sequence length="106" mass="11869">MKIKFLLTLLVTLVSYATSYASFPVKRTVTELAGNSTTTEVLTPIASAVGDNLVIGILLWFFLGWAAGHRWYYGKPILWNIVFIVTAMGLGVWWIIDLINMITGRF</sequence>
<feature type="transmembrane region" description="Helical" evidence="5">
    <location>
        <begin position="77"/>
        <end position="96"/>
    </location>
</feature>
<organism evidence="7 8">
    <name type="scientific">Aestuariibaculum marinum</name>
    <dbReference type="NCBI Taxonomy" id="2683592"/>
    <lineage>
        <taxon>Bacteria</taxon>
        <taxon>Pseudomonadati</taxon>
        <taxon>Bacteroidota</taxon>
        <taxon>Flavobacteriia</taxon>
        <taxon>Flavobacteriales</taxon>
        <taxon>Flavobacteriaceae</taxon>
    </lineage>
</organism>
<evidence type="ECO:0000259" key="6">
    <source>
        <dbReference type="Pfam" id="PF05154"/>
    </source>
</evidence>
<dbReference type="AlphaFoldDB" id="A0A8J6PXK7"/>
<reference evidence="7 8" key="1">
    <citation type="journal article" date="2018" name="J. Microbiol.">
        <title>Aestuariibaculum marinum sp. nov., a marine bacterium isolated from seawater in South Korea.</title>
        <authorList>
            <person name="Choi J."/>
            <person name="Lee D."/>
            <person name="Jang J.H."/>
            <person name="Cha S."/>
            <person name="Seo T."/>
        </authorList>
    </citation>
    <scope>NUCLEOTIDE SEQUENCE [LARGE SCALE GENOMIC DNA]</scope>
    <source>
        <strain evidence="7 8">IP7</strain>
    </source>
</reference>